<dbReference type="PROSITE" id="PS50043">
    <property type="entry name" value="HTH_LUXR_2"/>
    <property type="match status" value="1"/>
</dbReference>
<dbReference type="InterPro" id="IPR016032">
    <property type="entry name" value="Sig_transdc_resp-reg_C-effctor"/>
</dbReference>
<keyword evidence="3" id="KW-0804">Transcription</keyword>
<dbReference type="PROSITE" id="PS00622">
    <property type="entry name" value="HTH_LUXR_1"/>
    <property type="match status" value="1"/>
</dbReference>
<dbReference type="SMART" id="SM00421">
    <property type="entry name" value="HTH_LUXR"/>
    <property type="match status" value="1"/>
</dbReference>
<dbReference type="CDD" id="cd06170">
    <property type="entry name" value="LuxR_C_like"/>
    <property type="match status" value="1"/>
</dbReference>
<dbReference type="EMBL" id="JAJTWT010000004">
    <property type="protein sequence ID" value="MCE4537849.1"/>
    <property type="molecule type" value="Genomic_DNA"/>
</dbReference>
<evidence type="ECO:0000313" key="5">
    <source>
        <dbReference type="EMBL" id="MCE4537849.1"/>
    </source>
</evidence>
<gene>
    <name evidence="5" type="ORF">LXT12_11365</name>
</gene>
<feature type="domain" description="HTH luxR-type" evidence="4">
    <location>
        <begin position="1"/>
        <end position="51"/>
    </location>
</feature>
<keyword evidence="2" id="KW-0238">DNA-binding</keyword>
<name>A0ABS8XAB9_9BURK</name>
<evidence type="ECO:0000256" key="2">
    <source>
        <dbReference type="ARBA" id="ARBA00023125"/>
    </source>
</evidence>
<evidence type="ECO:0000259" key="4">
    <source>
        <dbReference type="PROSITE" id="PS50043"/>
    </source>
</evidence>
<protein>
    <submittedName>
        <fullName evidence="5">Helix-turn-helix transcriptional regulator</fullName>
    </submittedName>
</protein>
<dbReference type="InterPro" id="IPR036388">
    <property type="entry name" value="WH-like_DNA-bd_sf"/>
</dbReference>
<organism evidence="5 6">
    <name type="scientific">Pelomonas caseinilytica</name>
    <dbReference type="NCBI Taxonomy" id="2906763"/>
    <lineage>
        <taxon>Bacteria</taxon>
        <taxon>Pseudomonadati</taxon>
        <taxon>Pseudomonadota</taxon>
        <taxon>Betaproteobacteria</taxon>
        <taxon>Burkholderiales</taxon>
        <taxon>Sphaerotilaceae</taxon>
        <taxon>Roseateles</taxon>
    </lineage>
</organism>
<evidence type="ECO:0000313" key="6">
    <source>
        <dbReference type="Proteomes" id="UP001201463"/>
    </source>
</evidence>
<accession>A0ABS8XAB9</accession>
<dbReference type="PANTHER" id="PTHR44688:SF16">
    <property type="entry name" value="DNA-BINDING TRANSCRIPTIONAL ACTIVATOR DEVR_DOSR"/>
    <property type="match status" value="1"/>
</dbReference>
<evidence type="ECO:0000256" key="3">
    <source>
        <dbReference type="ARBA" id="ARBA00023163"/>
    </source>
</evidence>
<sequence length="59" mass="6208">MALVLQGRTSKEIAREFGISSLTVRKHRENLLRKLGLRSTAQLMALGPAGSDGAGSAEG</sequence>
<dbReference type="PANTHER" id="PTHR44688">
    <property type="entry name" value="DNA-BINDING TRANSCRIPTIONAL ACTIVATOR DEVR_DOSR"/>
    <property type="match status" value="1"/>
</dbReference>
<reference evidence="5 6" key="1">
    <citation type="submission" date="2021-12" db="EMBL/GenBank/DDBJ databases">
        <title>Genome seq of p7.</title>
        <authorList>
            <person name="Seo T."/>
        </authorList>
    </citation>
    <scope>NUCLEOTIDE SEQUENCE [LARGE SCALE GENOMIC DNA]</scope>
    <source>
        <strain evidence="5 6">P7</strain>
    </source>
</reference>
<dbReference type="Gene3D" id="1.10.10.10">
    <property type="entry name" value="Winged helix-like DNA-binding domain superfamily/Winged helix DNA-binding domain"/>
    <property type="match status" value="1"/>
</dbReference>
<dbReference type="PRINTS" id="PR00038">
    <property type="entry name" value="HTHLUXR"/>
</dbReference>
<keyword evidence="1" id="KW-0805">Transcription regulation</keyword>
<dbReference type="InterPro" id="IPR000792">
    <property type="entry name" value="Tscrpt_reg_LuxR_C"/>
</dbReference>
<dbReference type="SUPFAM" id="SSF46894">
    <property type="entry name" value="C-terminal effector domain of the bipartite response regulators"/>
    <property type="match status" value="1"/>
</dbReference>
<dbReference type="Pfam" id="PF00196">
    <property type="entry name" value="GerE"/>
    <property type="match status" value="1"/>
</dbReference>
<proteinExistence type="predicted"/>
<evidence type="ECO:0000256" key="1">
    <source>
        <dbReference type="ARBA" id="ARBA00023015"/>
    </source>
</evidence>
<keyword evidence="6" id="KW-1185">Reference proteome</keyword>
<dbReference type="Proteomes" id="UP001201463">
    <property type="component" value="Unassembled WGS sequence"/>
</dbReference>
<dbReference type="RefSeq" id="WP_233392098.1">
    <property type="nucleotide sequence ID" value="NZ_JAJTWT010000004.1"/>
</dbReference>
<comment type="caution">
    <text evidence="5">The sequence shown here is derived from an EMBL/GenBank/DDBJ whole genome shotgun (WGS) entry which is preliminary data.</text>
</comment>